<dbReference type="InterPro" id="IPR001806">
    <property type="entry name" value="Small_GTPase"/>
</dbReference>
<evidence type="ECO:0000313" key="7">
    <source>
        <dbReference type="Proteomes" id="UP000694542"/>
    </source>
</evidence>
<dbReference type="GO" id="GO:0005525">
    <property type="term" value="F:GTP binding"/>
    <property type="evidence" value="ECO:0007669"/>
    <property type="project" value="UniProtKB-KW"/>
</dbReference>
<dbReference type="CDD" id="cd00154">
    <property type="entry name" value="Rab"/>
    <property type="match status" value="1"/>
</dbReference>
<dbReference type="PROSITE" id="PS51421">
    <property type="entry name" value="RAS"/>
    <property type="match status" value="1"/>
</dbReference>
<keyword evidence="3" id="KW-0547">Nucleotide-binding</keyword>
<dbReference type="Ensembl" id="ENSCAFT00040034870.1">
    <property type="protein sequence ID" value="ENSCAFP00040030362.1"/>
    <property type="gene ID" value="ENSCAFG00040018791.1"/>
</dbReference>
<comment type="similarity">
    <text evidence="2">Belongs to the small GTPase superfamily. Rab family.</text>
</comment>
<evidence type="ECO:0000256" key="1">
    <source>
        <dbReference type="ARBA" id="ARBA00004580"/>
    </source>
</evidence>
<gene>
    <name evidence="6" type="primary">RAB7B</name>
</gene>
<evidence type="ECO:0000256" key="3">
    <source>
        <dbReference type="ARBA" id="ARBA00022741"/>
    </source>
</evidence>
<proteinExistence type="inferred from homology"/>
<dbReference type="PANTHER" id="PTHR47981:SF22">
    <property type="entry name" value="RAS-RELATED PROTEIN RAB-7B"/>
    <property type="match status" value="1"/>
</dbReference>
<dbReference type="InterPro" id="IPR027417">
    <property type="entry name" value="P-loop_NTPase"/>
</dbReference>
<dbReference type="AlphaFoldDB" id="A0A8C0T4Q3"/>
<dbReference type="PANTHER" id="PTHR47981">
    <property type="entry name" value="RAB FAMILY"/>
    <property type="match status" value="1"/>
</dbReference>
<name>A0A8C0T4Q3_CANLF</name>
<accession>A0A8C0T4Q3</accession>
<dbReference type="Gene3D" id="3.40.50.300">
    <property type="entry name" value="P-loop containing nucleotide triphosphate hydrolases"/>
    <property type="match status" value="1"/>
</dbReference>
<dbReference type="SMART" id="SM00174">
    <property type="entry name" value="RHO"/>
    <property type="match status" value="1"/>
</dbReference>
<evidence type="ECO:0000256" key="4">
    <source>
        <dbReference type="ARBA" id="ARBA00023134"/>
    </source>
</evidence>
<dbReference type="GO" id="GO:0030670">
    <property type="term" value="C:phagocytic vesicle membrane"/>
    <property type="evidence" value="ECO:0007669"/>
    <property type="project" value="UniProtKB-SubCell"/>
</dbReference>
<dbReference type="SUPFAM" id="SSF52540">
    <property type="entry name" value="P-loop containing nucleoside triphosphate hydrolases"/>
    <property type="match status" value="1"/>
</dbReference>
<dbReference type="PRINTS" id="PR00449">
    <property type="entry name" value="RASTRNSFRMNG"/>
</dbReference>
<reference evidence="6" key="2">
    <citation type="submission" date="2025-08" db="UniProtKB">
        <authorList>
            <consortium name="Ensembl"/>
        </authorList>
    </citation>
    <scope>IDENTIFICATION</scope>
</reference>
<dbReference type="NCBIfam" id="TIGR00231">
    <property type="entry name" value="small_GTP"/>
    <property type="match status" value="1"/>
</dbReference>
<dbReference type="SMART" id="SM00175">
    <property type="entry name" value="RAB"/>
    <property type="match status" value="1"/>
</dbReference>
<evidence type="ECO:0000256" key="2">
    <source>
        <dbReference type="ARBA" id="ARBA00006270"/>
    </source>
</evidence>
<evidence type="ECO:0000313" key="6">
    <source>
        <dbReference type="Ensembl" id="ENSCAFP00040030362.1"/>
    </source>
</evidence>
<keyword evidence="4" id="KW-0342">GTP-binding</keyword>
<dbReference type="FunFam" id="3.40.50.300:FF:001447">
    <property type="entry name" value="Ras-related protein Rab-1B"/>
    <property type="match status" value="1"/>
</dbReference>
<dbReference type="GO" id="GO:0003924">
    <property type="term" value="F:GTPase activity"/>
    <property type="evidence" value="ECO:0007669"/>
    <property type="project" value="InterPro"/>
</dbReference>
<organism evidence="6 7">
    <name type="scientific">Canis lupus familiaris</name>
    <name type="common">Dog</name>
    <name type="synonym">Canis familiaris</name>
    <dbReference type="NCBI Taxonomy" id="9615"/>
    <lineage>
        <taxon>Eukaryota</taxon>
        <taxon>Metazoa</taxon>
        <taxon>Chordata</taxon>
        <taxon>Craniata</taxon>
        <taxon>Vertebrata</taxon>
        <taxon>Euteleostomi</taxon>
        <taxon>Mammalia</taxon>
        <taxon>Eutheria</taxon>
        <taxon>Laurasiatheria</taxon>
        <taxon>Carnivora</taxon>
        <taxon>Caniformia</taxon>
        <taxon>Canidae</taxon>
        <taxon>Canis</taxon>
    </lineage>
</organism>
<dbReference type="InterPro" id="IPR005225">
    <property type="entry name" value="Small_GTP-bd"/>
</dbReference>
<evidence type="ECO:0000256" key="5">
    <source>
        <dbReference type="SAM" id="MobiDB-lite"/>
    </source>
</evidence>
<dbReference type="Pfam" id="PF00071">
    <property type="entry name" value="Ras"/>
    <property type="match status" value="1"/>
</dbReference>
<dbReference type="SMART" id="SM00173">
    <property type="entry name" value="RAS"/>
    <property type="match status" value="1"/>
</dbReference>
<sequence length="205" mass="22842">MLTIVQRCYTWVTGLRCPCVKGPQAPVPGLSASYPEKESLTSNNPVGPTSRPSSQPYVAATLSFQIWDTGGQERFRSMVSTFYKGSDGCILAFDVTDLESFEALDTWRGDVLAKTIPMETSYPMVVLGNKIDLADRQVPQEVAQGWCKEKDIPYFEVSAKNDINVVQAFEMLASRALSRYQSILENYLTDSIKLSPEDQSRSRCC</sequence>
<reference evidence="6" key="1">
    <citation type="submission" date="2018-10" db="EMBL/GenBank/DDBJ databases">
        <title>De novo assembly of a Great Dane genome.</title>
        <authorList>
            <person name="Kidd J.M."/>
            <person name="Pendleton A.L."/>
            <person name="Shen F."/>
            <person name="Emery S."/>
        </authorList>
    </citation>
    <scope>NUCLEOTIDE SEQUENCE [LARGE SCALE GENOMIC DNA]</scope>
    <source>
        <strain evidence="6">Great Dane</strain>
    </source>
</reference>
<comment type="subcellular location">
    <subcellularLocation>
        <location evidence="1">Cytoplasmic vesicle</location>
        <location evidence="1">Phagosome membrane</location>
    </subcellularLocation>
</comment>
<dbReference type="Proteomes" id="UP000694542">
    <property type="component" value="Chromosome 38"/>
</dbReference>
<feature type="region of interest" description="Disordered" evidence="5">
    <location>
        <begin position="31"/>
        <end position="54"/>
    </location>
</feature>
<dbReference type="PROSITE" id="PS51419">
    <property type="entry name" value="RAB"/>
    <property type="match status" value="1"/>
</dbReference>
<protein>
    <submittedName>
        <fullName evidence="6">RAB7B, member RAS onco family</fullName>
    </submittedName>
</protein>
<feature type="compositionally biased region" description="Polar residues" evidence="5">
    <location>
        <begin position="40"/>
        <end position="54"/>
    </location>
</feature>